<dbReference type="AlphaFoldDB" id="A0A419V3T5"/>
<reference evidence="4 5" key="1">
    <citation type="submission" date="2018-09" db="EMBL/GenBank/DDBJ databases">
        <title>Genomic Encyclopedia of Archaeal and Bacterial Type Strains, Phase II (KMG-II): from individual species to whole genera.</title>
        <authorList>
            <person name="Goeker M."/>
        </authorList>
    </citation>
    <scope>NUCLEOTIDE SEQUENCE [LARGE SCALE GENOMIC DNA]</scope>
    <source>
        <strain evidence="4 5">DSM 17008</strain>
    </source>
</reference>
<dbReference type="Gene3D" id="3.40.50.300">
    <property type="entry name" value="P-loop containing nucleotide triphosphate hydrolases"/>
    <property type="match status" value="2"/>
</dbReference>
<dbReference type="PANTHER" id="PTHR41259:SF1">
    <property type="entry name" value="DOUBLE-STRAND BREAK REPAIR RAD50 ATPASE, PUTATIVE-RELATED"/>
    <property type="match status" value="1"/>
</dbReference>
<feature type="region of interest" description="Disordered" evidence="2">
    <location>
        <begin position="412"/>
        <end position="436"/>
    </location>
</feature>
<evidence type="ECO:0000313" key="5">
    <source>
        <dbReference type="Proteomes" id="UP000285120"/>
    </source>
</evidence>
<feature type="coiled-coil region" evidence="1">
    <location>
        <begin position="276"/>
        <end position="303"/>
    </location>
</feature>
<gene>
    <name evidence="4" type="ORF">ATL39_2345</name>
</gene>
<comment type="caution">
    <text evidence="4">The sequence shown here is derived from an EMBL/GenBank/DDBJ whole genome shotgun (WGS) entry which is preliminary data.</text>
</comment>
<dbReference type="RefSeq" id="WP_120193514.1">
    <property type="nucleotide sequence ID" value="NZ_RAPK01000009.1"/>
</dbReference>
<dbReference type="InterPro" id="IPR038734">
    <property type="entry name" value="YhaN_AAA"/>
</dbReference>
<keyword evidence="1" id="KW-0175">Coiled coil</keyword>
<dbReference type="InterPro" id="IPR027417">
    <property type="entry name" value="P-loop_NTPase"/>
</dbReference>
<accession>A0A419V3T5</accession>
<feature type="domain" description="YhaN AAA" evidence="3">
    <location>
        <begin position="1"/>
        <end position="198"/>
    </location>
</feature>
<organism evidence="4 5">
    <name type="scientific">Sinobaca qinghaiensis</name>
    <dbReference type="NCBI Taxonomy" id="342944"/>
    <lineage>
        <taxon>Bacteria</taxon>
        <taxon>Bacillati</taxon>
        <taxon>Bacillota</taxon>
        <taxon>Bacilli</taxon>
        <taxon>Bacillales</taxon>
        <taxon>Sporolactobacillaceae</taxon>
        <taxon>Sinobaca</taxon>
    </lineage>
</organism>
<keyword evidence="5" id="KW-1185">Reference proteome</keyword>
<evidence type="ECO:0000259" key="3">
    <source>
        <dbReference type="Pfam" id="PF13514"/>
    </source>
</evidence>
<dbReference type="SUPFAM" id="SSF52540">
    <property type="entry name" value="P-loop containing nucleoside triphosphate hydrolases"/>
    <property type="match status" value="1"/>
</dbReference>
<evidence type="ECO:0000313" key="4">
    <source>
        <dbReference type="EMBL" id="RKD73140.1"/>
    </source>
</evidence>
<dbReference type="Proteomes" id="UP000285120">
    <property type="component" value="Unassembled WGS sequence"/>
</dbReference>
<protein>
    <submittedName>
        <fullName evidence="4">Uncharacterized protein YhaN</fullName>
    </submittedName>
</protein>
<dbReference type="EMBL" id="RAPK01000009">
    <property type="protein sequence ID" value="RKD73140.1"/>
    <property type="molecule type" value="Genomic_DNA"/>
</dbReference>
<dbReference type="OrthoDB" id="9764467at2"/>
<feature type="coiled-coil region" evidence="1">
    <location>
        <begin position="184"/>
        <end position="235"/>
    </location>
</feature>
<dbReference type="PANTHER" id="PTHR41259">
    <property type="entry name" value="DOUBLE-STRAND BREAK REPAIR RAD50 ATPASE, PUTATIVE-RELATED"/>
    <property type="match status" value="1"/>
</dbReference>
<proteinExistence type="predicted"/>
<evidence type="ECO:0000256" key="1">
    <source>
        <dbReference type="SAM" id="Coils"/>
    </source>
</evidence>
<name>A0A419V3T5_9BACL</name>
<sequence length="954" mass="110963">MIIKELHIYGFGKWIDTTISFSDGLVIVQGDNEAGKSTLRAFILSMLFGFPSKVEKRKSYRPKEGSRYGGRMIFISNEGKQFTLERIEGRKVAGDVKIRDEAGVLQDDRWLEQYLHRLDKTTYQDIFCFGAEDWSELQQLKADSLNQYLYEAGMTGTKHMMEIEKEMTQEAGSWFKPQGRKPVINQLLASIKEKKAEIVRFEQDLEEYENLQEKVKTLQEQIKDRQKEMQQLYYQKEWIRRKKMLQQTLSEKEELEAMAEVYQPYEKLPSTLKQQWESIQDRKRNAEQMLEEAEAEYRESIKSVVGKSCSLPLHKEKHVIHDLKENLPLRESNKQETEQLALKLERITSAKKKLFQKLEVEDESSVPSQLPSIAGENDFHSILSRKQTLQENIYLSSKEAEKLEQQKAFYEREKEKKASVPPGDETVSKQPEEVMNGDSSGEWSKLLFFLKAAAFIFTVLGLWELFTGSWFEGMTMLVAGIAALVLFLLQKQQDIQKEKQQSRTDQEKHMEAQHREQALAAIDQNINLEARRIESVLAQLDKEMQEQKDLELELAEWCSRWGLPAFPLAGAEDYFQAWKNLKNEIENEKEAEEELAAKQKQVNDVDQGTVRLYERLRLEKKLPTAQSIHYAADLLKQEEEHLLQVNSQVETAEKSRLFLKKWSHVNEQLEQEQHDFLQSYEWSSEEELLQAAEGKEKYQSLQQRRQMAEAQWRSQVLAGEQEEELIAALKLPGDSEEELKEADNHIRSAQESIQSLHEDEAAAARHIYVLEEGGGYEQLLQQYQNLKESLSGHMYRWKVWNTAVYLMEEAKSVHEKERQPEVLKKASDYFQQITAGEHVRVFSPMGEETIMVESAAGIVFTPEELSYGTAEQLYLSLRLSLAEIYEKQRNDSIPMTIDDAFAHFDAARRREAFTLLSYISRSRQVIYFTCHDYAEVPGLKDKIIVLDKGDRGER</sequence>
<evidence type="ECO:0000256" key="2">
    <source>
        <dbReference type="SAM" id="MobiDB-lite"/>
    </source>
</evidence>
<dbReference type="Pfam" id="PF13514">
    <property type="entry name" value="AAA_27"/>
    <property type="match status" value="1"/>
</dbReference>
<feature type="coiled-coil region" evidence="1">
    <location>
        <begin position="530"/>
        <end position="608"/>
    </location>
</feature>